<reference evidence="2" key="1">
    <citation type="journal article" date="2002" name="Science">
        <title>The draft genome of Ciona intestinalis: insights into chordate and vertebrate origins.</title>
        <authorList>
            <person name="Dehal P."/>
            <person name="Satou Y."/>
            <person name="Campbell R.K."/>
            <person name="Chapman J."/>
            <person name="Degnan B."/>
            <person name="De Tomaso A."/>
            <person name="Davidson B."/>
            <person name="Di Gregorio A."/>
            <person name="Gelpke M."/>
            <person name="Goodstein D.M."/>
            <person name="Harafuji N."/>
            <person name="Hastings K.E."/>
            <person name="Ho I."/>
            <person name="Hotta K."/>
            <person name="Huang W."/>
            <person name="Kawashima T."/>
            <person name="Lemaire P."/>
            <person name="Martinez D."/>
            <person name="Meinertzhagen I.A."/>
            <person name="Necula S."/>
            <person name="Nonaka M."/>
            <person name="Putnam N."/>
            <person name="Rash S."/>
            <person name="Saiga H."/>
            <person name="Satake M."/>
            <person name="Terry A."/>
            <person name="Yamada L."/>
            <person name="Wang H.G."/>
            <person name="Awazu S."/>
            <person name="Azumi K."/>
            <person name="Boore J."/>
            <person name="Branno M."/>
            <person name="Chin-Bow S."/>
            <person name="DeSantis R."/>
            <person name="Doyle S."/>
            <person name="Francino P."/>
            <person name="Keys D.N."/>
            <person name="Haga S."/>
            <person name="Hayashi H."/>
            <person name="Hino K."/>
            <person name="Imai K.S."/>
            <person name="Inaba K."/>
            <person name="Kano S."/>
            <person name="Kobayashi K."/>
            <person name="Kobayashi M."/>
            <person name="Lee B.I."/>
            <person name="Makabe K.W."/>
            <person name="Manohar C."/>
            <person name="Matassi G."/>
            <person name="Medina M."/>
            <person name="Mochizuki Y."/>
            <person name="Mount S."/>
            <person name="Morishita T."/>
            <person name="Miura S."/>
            <person name="Nakayama A."/>
            <person name="Nishizaka S."/>
            <person name="Nomoto H."/>
            <person name="Ohta F."/>
            <person name="Oishi K."/>
            <person name="Rigoutsos I."/>
            <person name="Sano M."/>
            <person name="Sasaki A."/>
            <person name="Sasakura Y."/>
            <person name="Shoguchi E."/>
            <person name="Shin-i T."/>
            <person name="Spagnuolo A."/>
            <person name="Stainier D."/>
            <person name="Suzuki M.M."/>
            <person name="Tassy O."/>
            <person name="Takatori N."/>
            <person name="Tokuoka M."/>
            <person name="Yagi K."/>
            <person name="Yoshizaki F."/>
            <person name="Wada S."/>
            <person name="Zhang C."/>
            <person name="Hyatt P.D."/>
            <person name="Larimer F."/>
            <person name="Detter C."/>
            <person name="Doggett N."/>
            <person name="Glavina T."/>
            <person name="Hawkins T."/>
            <person name="Richardson P."/>
            <person name="Lucas S."/>
            <person name="Kohara Y."/>
            <person name="Levine M."/>
            <person name="Satoh N."/>
            <person name="Rokhsar D.S."/>
        </authorList>
    </citation>
    <scope>NUCLEOTIDE SEQUENCE [LARGE SCALE GENOMIC DNA]</scope>
</reference>
<keyword evidence="2" id="KW-1185">Reference proteome</keyword>
<dbReference type="InParanoid" id="F7AR96"/>
<proteinExistence type="predicted"/>
<dbReference type="EMBL" id="EAAA01001017">
    <property type="status" value="NOT_ANNOTATED_CDS"/>
    <property type="molecule type" value="Genomic_DNA"/>
</dbReference>
<reference evidence="1" key="2">
    <citation type="journal article" date="2008" name="Genome Biol.">
        <title>Improved genome assembly and evidence-based global gene model set for the chordate Ciona intestinalis: new insight into intron and operon populations.</title>
        <authorList>
            <person name="Satou Y."/>
            <person name="Mineta K."/>
            <person name="Ogasawara M."/>
            <person name="Sasakura Y."/>
            <person name="Shoguchi E."/>
            <person name="Ueno K."/>
            <person name="Yamada L."/>
            <person name="Matsumoto J."/>
            <person name="Wasserscheid J."/>
            <person name="Dewar K."/>
            <person name="Wiley G.B."/>
            <person name="Macmil S.L."/>
            <person name="Roe B.A."/>
            <person name="Zeller R.W."/>
            <person name="Hastings K.E."/>
            <person name="Lemaire P."/>
            <person name="Lindquist E."/>
            <person name="Endo T."/>
            <person name="Hotta K."/>
            <person name="Inaba K."/>
        </authorList>
    </citation>
    <scope>NUCLEOTIDE SEQUENCE [LARGE SCALE GENOMIC DNA]</scope>
    <source>
        <strain evidence="1">wild type</strain>
    </source>
</reference>
<name>F7AR96_CIOIN</name>
<sequence>MNPPVKSKFNALAAVRLMVQSDEDDDDDDKYGKDDIIFTDSCTPSVPCGSSTGKPLKSILKPSKIYTPPEIHERNIKAEEENQPNVVSLSVTGAPKLNRGIGQLLAQLKCEPNPIKTEVQHNDGFQNTAAISIKQEPLFKSALNTVQNKELRNNSPAPNNVNELLHVDKKDSSITKINVASNDLHNIVKISGLPEEFSKNKLISFLGIWPSNGQDGIRVI</sequence>
<protein>
    <submittedName>
        <fullName evidence="1">Uncharacterized protein</fullName>
    </submittedName>
</protein>
<evidence type="ECO:0000313" key="2">
    <source>
        <dbReference type="Proteomes" id="UP000008144"/>
    </source>
</evidence>
<accession>F7AR96</accession>
<organism evidence="1 2">
    <name type="scientific">Ciona intestinalis</name>
    <name type="common">Transparent sea squirt</name>
    <name type="synonym">Ascidia intestinalis</name>
    <dbReference type="NCBI Taxonomy" id="7719"/>
    <lineage>
        <taxon>Eukaryota</taxon>
        <taxon>Metazoa</taxon>
        <taxon>Chordata</taxon>
        <taxon>Tunicata</taxon>
        <taxon>Ascidiacea</taxon>
        <taxon>Phlebobranchia</taxon>
        <taxon>Cionidae</taxon>
        <taxon>Ciona</taxon>
    </lineage>
</organism>
<evidence type="ECO:0000313" key="1">
    <source>
        <dbReference type="Ensembl" id="ENSCINP00000025726.2"/>
    </source>
</evidence>
<dbReference type="AlphaFoldDB" id="F7AR96"/>
<reference evidence="1" key="4">
    <citation type="submission" date="2025-09" db="UniProtKB">
        <authorList>
            <consortium name="Ensembl"/>
        </authorList>
    </citation>
    <scope>IDENTIFICATION</scope>
</reference>
<dbReference type="HOGENOM" id="CLU_1258622_0_0_1"/>
<reference evidence="1" key="3">
    <citation type="submission" date="2025-08" db="UniProtKB">
        <authorList>
            <consortium name="Ensembl"/>
        </authorList>
    </citation>
    <scope>IDENTIFICATION</scope>
</reference>
<dbReference type="Proteomes" id="UP000008144">
    <property type="component" value="Chromosome 12"/>
</dbReference>
<dbReference type="Ensembl" id="ENSCINT00000025972.2">
    <property type="protein sequence ID" value="ENSCINP00000025726.2"/>
    <property type="gene ID" value="ENSCING00000014154.2"/>
</dbReference>